<dbReference type="EMBL" id="CVQI01017668">
    <property type="protein sequence ID" value="CRK25263.1"/>
    <property type="molecule type" value="Genomic_DNA"/>
</dbReference>
<organism evidence="7 8">
    <name type="scientific">Verticillium longisporum</name>
    <name type="common">Verticillium dahliae var. longisporum</name>
    <dbReference type="NCBI Taxonomy" id="100787"/>
    <lineage>
        <taxon>Eukaryota</taxon>
        <taxon>Fungi</taxon>
        <taxon>Dikarya</taxon>
        <taxon>Ascomycota</taxon>
        <taxon>Pezizomycotina</taxon>
        <taxon>Sordariomycetes</taxon>
        <taxon>Hypocreomycetidae</taxon>
        <taxon>Glomerellales</taxon>
        <taxon>Plectosphaerellaceae</taxon>
        <taxon>Verticillium</taxon>
    </lineage>
</organism>
<dbReference type="PANTHER" id="PTHR21013:SF10">
    <property type="entry name" value="ATP SYNTHASE MITOCHONDRIAL F1 COMPLEX ASSEMBLY FACTOR 2"/>
    <property type="match status" value="1"/>
</dbReference>
<keyword evidence="5" id="KW-0143">Chaperone</keyword>
<dbReference type="GO" id="GO:0033615">
    <property type="term" value="P:mitochondrial proton-transporting ATP synthase complex assembly"/>
    <property type="evidence" value="ECO:0007669"/>
    <property type="project" value="TreeGrafter"/>
</dbReference>
<accession>A0A0G4LT97</accession>
<evidence type="ECO:0000256" key="3">
    <source>
        <dbReference type="ARBA" id="ARBA00022946"/>
    </source>
</evidence>
<proteinExistence type="inferred from homology"/>
<comment type="subcellular location">
    <subcellularLocation>
        <location evidence="1">Mitochondrion</location>
    </subcellularLocation>
</comment>
<dbReference type="GO" id="GO:0005739">
    <property type="term" value="C:mitochondrion"/>
    <property type="evidence" value="ECO:0007669"/>
    <property type="project" value="UniProtKB-SubCell"/>
</dbReference>
<dbReference type="Proteomes" id="UP000045706">
    <property type="component" value="Unassembled WGS sequence"/>
</dbReference>
<keyword evidence="3" id="KW-0809">Transit peptide</keyword>
<evidence type="ECO:0000256" key="4">
    <source>
        <dbReference type="ARBA" id="ARBA00023128"/>
    </source>
</evidence>
<keyword evidence="4" id="KW-0496">Mitochondrion</keyword>
<dbReference type="InterPro" id="IPR042272">
    <property type="entry name" value="ATP12_ATP_synth-F1-assembly_N"/>
</dbReference>
<evidence type="ECO:0000256" key="2">
    <source>
        <dbReference type="ARBA" id="ARBA00008231"/>
    </source>
</evidence>
<evidence type="ECO:0000256" key="6">
    <source>
        <dbReference type="SAM" id="MobiDB-lite"/>
    </source>
</evidence>
<evidence type="ECO:0000313" key="8">
    <source>
        <dbReference type="Proteomes" id="UP000045706"/>
    </source>
</evidence>
<feature type="region of interest" description="Disordered" evidence="6">
    <location>
        <begin position="108"/>
        <end position="130"/>
    </location>
</feature>
<evidence type="ECO:0000256" key="1">
    <source>
        <dbReference type="ARBA" id="ARBA00004173"/>
    </source>
</evidence>
<reference evidence="8" key="1">
    <citation type="submission" date="2015-05" db="EMBL/GenBank/DDBJ databases">
        <authorList>
            <person name="Fogelqvist Johan"/>
        </authorList>
    </citation>
    <scope>NUCLEOTIDE SEQUENCE [LARGE SCALE GENOMIC DNA]</scope>
</reference>
<protein>
    <submittedName>
        <fullName evidence="7">Uncharacterized protein</fullName>
    </submittedName>
</protein>
<name>A0A0G4LT97_VERLO</name>
<dbReference type="PANTHER" id="PTHR21013">
    <property type="entry name" value="ATP SYNTHASE MITOCHONDRIAL F1 COMPLEX ASSEMBLY FACTOR 2/ATP12 PROTEIN, MITOCHONDRIAL PRECURSOR"/>
    <property type="match status" value="1"/>
</dbReference>
<dbReference type="InterPro" id="IPR023335">
    <property type="entry name" value="ATP12_ortho_dom_sf"/>
</dbReference>
<sequence>MALDDVSTEHRRAPLPSSDVGLRPPNMSKLCRSPCCLQKSSIGKPGQLQRKPQVSQQQHLAANSPAAMKAITRMPRHAIPRIATATSPLLRQSRRSLSSTVFKTADVAPVVGTGPPPEAPRSSAEFSAESKLSQEAAAKLARRKRQAEMLEMAQEIRNAASMKGVKGGLKRRFWKEVRVEEVDGALQVMLDNRPLRHPGTTNIIRLPKSKPHLASAVAIEWDLLTSAYQATKQHLIPLTSLICRALDIEANDNGEEVTSASAAAAAAAAADGEAAPAAPAPFSSTANPDDVTIRAQIATTLMRYLDTDAMLCWAPPPGPLDIRNEDGDGLRDVQEKTAIGVLAYLRAHVWPGVSIAPVLEGNAIVPRPQADGVRDIVKAWVSGLSSWELAGLERAVLAGKSVVAASRLVVEWSEDEPAGGLRPAREAGGEKFGVEQAAVATSLEVSWQTGHWGEVEDTHDVEKEDLRRQFGSVVLLVSGLNRR</sequence>
<evidence type="ECO:0000256" key="5">
    <source>
        <dbReference type="ARBA" id="ARBA00023186"/>
    </source>
</evidence>
<feature type="region of interest" description="Disordered" evidence="6">
    <location>
        <begin position="1"/>
        <end position="26"/>
    </location>
</feature>
<comment type="similarity">
    <text evidence="2">Belongs to the ATP12 family.</text>
</comment>
<dbReference type="Pfam" id="PF07542">
    <property type="entry name" value="ATP12"/>
    <property type="match status" value="1"/>
</dbReference>
<gene>
    <name evidence="7" type="ORF">BN1723_013561</name>
</gene>
<dbReference type="Gene3D" id="3.30.2180.10">
    <property type="entry name" value="ATP12-like"/>
    <property type="match status" value="1"/>
</dbReference>
<dbReference type="AlphaFoldDB" id="A0A0G4LT97"/>
<dbReference type="Gene3D" id="1.10.3580.10">
    <property type="entry name" value="ATP12 ATPase"/>
    <property type="match status" value="1"/>
</dbReference>
<evidence type="ECO:0000313" key="7">
    <source>
        <dbReference type="EMBL" id="CRK25263.1"/>
    </source>
</evidence>
<dbReference type="InterPro" id="IPR011419">
    <property type="entry name" value="ATP12_ATP_synth-F1-assembly"/>
</dbReference>
<dbReference type="SUPFAM" id="SSF160909">
    <property type="entry name" value="ATP12-like"/>
    <property type="match status" value="1"/>
</dbReference>